<organism evidence="1 2">
    <name type="scientific">Candidatus Sulfuritelmatomonas gaucii</name>
    <dbReference type="NCBI Taxonomy" id="2043161"/>
    <lineage>
        <taxon>Bacteria</taxon>
        <taxon>Pseudomonadati</taxon>
        <taxon>Acidobacteriota</taxon>
        <taxon>Terriglobia</taxon>
        <taxon>Terriglobales</taxon>
        <taxon>Acidobacteriaceae</taxon>
        <taxon>Candidatus Sulfuritelmatomonas</taxon>
    </lineage>
</organism>
<protein>
    <submittedName>
        <fullName evidence="1">Uncharacterized protein</fullName>
    </submittedName>
</protein>
<sequence length="82" mass="9181">MASPRLYYPGLRLFYVVILSDRTLRLLRLMKWEGVEGSVVAFPSQNGYTAPGTCFRCARSQLPARIGDNIEATFPAETVVLE</sequence>
<accession>A0A2N9M861</accession>
<evidence type="ECO:0000313" key="2">
    <source>
        <dbReference type="Proteomes" id="UP000239735"/>
    </source>
</evidence>
<name>A0A2N9M861_9BACT</name>
<dbReference type="AlphaFoldDB" id="A0A2N9M861"/>
<reference evidence="2" key="1">
    <citation type="submission" date="2018-02" db="EMBL/GenBank/DDBJ databases">
        <authorList>
            <person name="Hausmann B."/>
        </authorList>
    </citation>
    <scope>NUCLEOTIDE SEQUENCE [LARGE SCALE GENOMIC DNA]</scope>
    <source>
        <strain evidence="2">Peat soil MAG SbA5</strain>
    </source>
</reference>
<evidence type="ECO:0000313" key="1">
    <source>
        <dbReference type="EMBL" id="SPE31650.1"/>
    </source>
</evidence>
<dbReference type="Proteomes" id="UP000239735">
    <property type="component" value="Unassembled WGS sequence"/>
</dbReference>
<gene>
    <name evidence="1" type="ORF">SBA5_90027</name>
</gene>
<dbReference type="EMBL" id="OKRB01000152">
    <property type="protein sequence ID" value="SPE31650.1"/>
    <property type="molecule type" value="Genomic_DNA"/>
</dbReference>
<proteinExistence type="predicted"/>